<dbReference type="HOGENOM" id="CLU_045562_0_0_1"/>
<dbReference type="InParanoid" id="A0A067Q4N4"/>
<feature type="compositionally biased region" description="Polar residues" evidence="1">
    <location>
        <begin position="9"/>
        <end position="19"/>
    </location>
</feature>
<name>A0A067Q4N4_9AGAM</name>
<organism evidence="3 4">
    <name type="scientific">Jaapia argillacea MUCL 33604</name>
    <dbReference type="NCBI Taxonomy" id="933084"/>
    <lineage>
        <taxon>Eukaryota</taxon>
        <taxon>Fungi</taxon>
        <taxon>Dikarya</taxon>
        <taxon>Basidiomycota</taxon>
        <taxon>Agaricomycotina</taxon>
        <taxon>Agaricomycetes</taxon>
        <taxon>Agaricomycetidae</taxon>
        <taxon>Jaapiales</taxon>
        <taxon>Jaapiaceae</taxon>
        <taxon>Jaapia</taxon>
    </lineage>
</organism>
<sequence length="447" mass="48519">MTASHEDQLTSNLEQSSLTVPPGSLTPDSGNNDQILVSSSPPLASLTSDKPNAPPALSFATAGLVTTAIKRRPAPVSGTSEATLKEGSSDSSSEVAEKDVRQKSSFFRRHWRIFCTFIVLTISAIGVGVGWAVKLHTFNGADEPYSTGIFLQSNLVSIDADQQTMVMDWMIVGYTCSQQNISAPCPDVNLYSDQNLIRPSNGSGPSDNNLPSAPIFTLNGTEWASQNVLANSPIFRTDIVISNSGTGRTTQSYPFDKYFASIFMFARDINNSQFMPVNINQTGGIAVLVYLPLLWDQMFISILSGFNTELTAKYYDSEFPAILTNIEITRGQVIRVYALLIVIAIWLVTLTFLAACIAVIFLRMAMPSAVLALPVATLFAFTQLRGTLPGAPAGFGAIIDFVGILPCLAILTFCSVLMIAVFLFRNPEKGLDPERDFTVLVKQEKHD</sequence>
<feature type="region of interest" description="Disordered" evidence="1">
    <location>
        <begin position="1"/>
        <end position="52"/>
    </location>
</feature>
<dbReference type="OrthoDB" id="2923771at2759"/>
<protein>
    <submittedName>
        <fullName evidence="3">Uncharacterized protein</fullName>
    </submittedName>
</protein>
<feature type="transmembrane region" description="Helical" evidence="2">
    <location>
        <begin position="369"/>
        <end position="386"/>
    </location>
</feature>
<feature type="transmembrane region" description="Helical" evidence="2">
    <location>
        <begin position="398"/>
        <end position="424"/>
    </location>
</feature>
<feature type="compositionally biased region" description="Polar residues" evidence="1">
    <location>
        <begin position="26"/>
        <end position="50"/>
    </location>
</feature>
<keyword evidence="2" id="KW-1133">Transmembrane helix</keyword>
<dbReference type="InterPro" id="IPR027948">
    <property type="entry name" value="DUF4436"/>
</dbReference>
<evidence type="ECO:0000313" key="3">
    <source>
        <dbReference type="EMBL" id="KDQ62018.1"/>
    </source>
</evidence>
<accession>A0A067Q4N4</accession>
<dbReference type="AlphaFoldDB" id="A0A067Q4N4"/>
<gene>
    <name evidence="3" type="ORF">JAAARDRAFT_45428</name>
</gene>
<proteinExistence type="predicted"/>
<reference evidence="4" key="1">
    <citation type="journal article" date="2014" name="Proc. Natl. Acad. Sci. U.S.A.">
        <title>Extensive sampling of basidiomycete genomes demonstrates inadequacy of the white-rot/brown-rot paradigm for wood decay fungi.</title>
        <authorList>
            <person name="Riley R."/>
            <person name="Salamov A.A."/>
            <person name="Brown D.W."/>
            <person name="Nagy L.G."/>
            <person name="Floudas D."/>
            <person name="Held B.W."/>
            <person name="Levasseur A."/>
            <person name="Lombard V."/>
            <person name="Morin E."/>
            <person name="Otillar R."/>
            <person name="Lindquist E.A."/>
            <person name="Sun H."/>
            <person name="LaButti K.M."/>
            <person name="Schmutz J."/>
            <person name="Jabbour D."/>
            <person name="Luo H."/>
            <person name="Baker S.E."/>
            <person name="Pisabarro A.G."/>
            <person name="Walton J.D."/>
            <person name="Blanchette R.A."/>
            <person name="Henrissat B."/>
            <person name="Martin F."/>
            <person name="Cullen D."/>
            <person name="Hibbett D.S."/>
            <person name="Grigoriev I.V."/>
        </authorList>
    </citation>
    <scope>NUCLEOTIDE SEQUENCE [LARGE SCALE GENOMIC DNA]</scope>
    <source>
        <strain evidence="4">MUCL 33604</strain>
    </source>
</reference>
<evidence type="ECO:0000256" key="1">
    <source>
        <dbReference type="SAM" id="MobiDB-lite"/>
    </source>
</evidence>
<keyword evidence="2" id="KW-0812">Transmembrane</keyword>
<dbReference type="Pfam" id="PF14494">
    <property type="entry name" value="DUF4436"/>
    <property type="match status" value="1"/>
</dbReference>
<dbReference type="STRING" id="933084.A0A067Q4N4"/>
<dbReference type="EMBL" id="KL197712">
    <property type="protein sequence ID" value="KDQ62018.1"/>
    <property type="molecule type" value="Genomic_DNA"/>
</dbReference>
<evidence type="ECO:0000313" key="4">
    <source>
        <dbReference type="Proteomes" id="UP000027265"/>
    </source>
</evidence>
<dbReference type="Proteomes" id="UP000027265">
    <property type="component" value="Unassembled WGS sequence"/>
</dbReference>
<feature type="transmembrane region" description="Helical" evidence="2">
    <location>
        <begin position="111"/>
        <end position="133"/>
    </location>
</feature>
<keyword evidence="4" id="KW-1185">Reference proteome</keyword>
<feature type="region of interest" description="Disordered" evidence="1">
    <location>
        <begin position="71"/>
        <end position="99"/>
    </location>
</feature>
<feature type="transmembrane region" description="Helical" evidence="2">
    <location>
        <begin position="336"/>
        <end position="362"/>
    </location>
</feature>
<keyword evidence="2" id="KW-0472">Membrane</keyword>
<evidence type="ECO:0000256" key="2">
    <source>
        <dbReference type="SAM" id="Phobius"/>
    </source>
</evidence>